<organism evidence="2">
    <name type="scientific">marine sediment metagenome</name>
    <dbReference type="NCBI Taxonomy" id="412755"/>
    <lineage>
        <taxon>unclassified sequences</taxon>
        <taxon>metagenomes</taxon>
        <taxon>ecological metagenomes</taxon>
    </lineage>
</organism>
<dbReference type="Gene3D" id="1.10.150.650">
    <property type="match status" value="1"/>
</dbReference>
<name>X1N251_9ZZZZ</name>
<dbReference type="SUPFAM" id="SSF89550">
    <property type="entry name" value="PHP domain-like"/>
    <property type="match status" value="1"/>
</dbReference>
<dbReference type="PANTHER" id="PTHR42924:SF3">
    <property type="entry name" value="POLYMERASE_HISTIDINOL PHOSPHATASE N-TERMINAL DOMAIN-CONTAINING PROTEIN"/>
    <property type="match status" value="1"/>
</dbReference>
<dbReference type="InterPro" id="IPR052018">
    <property type="entry name" value="PHP_domain"/>
</dbReference>
<protein>
    <recommendedName>
        <fullName evidence="1">Polymerase/histidinol phosphatase N-terminal domain-containing protein</fullName>
    </recommendedName>
</protein>
<dbReference type="Pfam" id="PF02811">
    <property type="entry name" value="PHP"/>
    <property type="match status" value="1"/>
</dbReference>
<dbReference type="InterPro" id="IPR004013">
    <property type="entry name" value="PHP_dom"/>
</dbReference>
<dbReference type="InterPro" id="IPR003141">
    <property type="entry name" value="Pol/His_phosphatase_N"/>
</dbReference>
<dbReference type="SMART" id="SM00481">
    <property type="entry name" value="POLIIIAc"/>
    <property type="match status" value="1"/>
</dbReference>
<comment type="caution">
    <text evidence="2">The sequence shown here is derived from an EMBL/GenBank/DDBJ whole genome shotgun (WGS) entry which is preliminary data.</text>
</comment>
<evidence type="ECO:0000259" key="1">
    <source>
        <dbReference type="SMART" id="SM00481"/>
    </source>
</evidence>
<dbReference type="PANTHER" id="PTHR42924">
    <property type="entry name" value="EXONUCLEASE"/>
    <property type="match status" value="1"/>
</dbReference>
<feature type="non-terminal residue" evidence="2">
    <location>
        <position position="238"/>
    </location>
</feature>
<dbReference type="AlphaFoldDB" id="X1N251"/>
<evidence type="ECO:0000313" key="2">
    <source>
        <dbReference type="EMBL" id="GAI24346.1"/>
    </source>
</evidence>
<proteinExistence type="predicted"/>
<dbReference type="GO" id="GO:0035312">
    <property type="term" value="F:5'-3' DNA exonuclease activity"/>
    <property type="evidence" value="ECO:0007669"/>
    <property type="project" value="TreeGrafter"/>
</dbReference>
<dbReference type="EMBL" id="BARV01020168">
    <property type="protein sequence ID" value="GAI24346.1"/>
    <property type="molecule type" value="Genomic_DNA"/>
</dbReference>
<accession>X1N251</accession>
<dbReference type="InterPro" id="IPR016195">
    <property type="entry name" value="Pol/histidinol_Pase-like"/>
</dbReference>
<gene>
    <name evidence="2" type="ORF">S06H3_33735</name>
</gene>
<dbReference type="Gene3D" id="3.20.20.140">
    <property type="entry name" value="Metal-dependent hydrolases"/>
    <property type="match status" value="1"/>
</dbReference>
<sequence length="238" mass="27307">MKIDLHIHTKSGSDGNLSVEEVFQEAKRRNIDLMSTTDHDSIDCQERAIALAGRYGISYITGVELNVTFRYPGSKPVSLDFLGYRYDIGNQELKNKLQLLREYREARARKILEKLNAEFDKENIERFTEEDLRKIQDSVDGVFGRPHIANYLVEKGIVNSQQEAFDKYLVRCDVPKYPLSLAEASRLVRNAGGILVHAHPNEPRGTSLVSLTRDLDEQTEIIEKYMLEYIDGVECWHS</sequence>
<reference evidence="2" key="1">
    <citation type="journal article" date="2014" name="Front. Microbiol.">
        <title>High frequency of phylogenetically diverse reductive dehalogenase-homologous genes in deep subseafloor sedimentary metagenomes.</title>
        <authorList>
            <person name="Kawai M."/>
            <person name="Futagami T."/>
            <person name="Toyoda A."/>
            <person name="Takaki Y."/>
            <person name="Nishi S."/>
            <person name="Hori S."/>
            <person name="Arai W."/>
            <person name="Tsubouchi T."/>
            <person name="Morono Y."/>
            <person name="Uchiyama I."/>
            <person name="Ito T."/>
            <person name="Fujiyama A."/>
            <person name="Inagaki F."/>
            <person name="Takami H."/>
        </authorList>
    </citation>
    <scope>NUCLEOTIDE SEQUENCE</scope>
    <source>
        <strain evidence="2">Expedition CK06-06</strain>
    </source>
</reference>
<dbReference type="GO" id="GO:0004534">
    <property type="term" value="F:5'-3' RNA exonuclease activity"/>
    <property type="evidence" value="ECO:0007669"/>
    <property type="project" value="TreeGrafter"/>
</dbReference>
<feature type="domain" description="Polymerase/histidinol phosphatase N-terminal" evidence="1">
    <location>
        <begin position="3"/>
        <end position="69"/>
    </location>
</feature>